<feature type="domain" description="Tim10-like" evidence="10">
    <location>
        <begin position="22"/>
        <end position="83"/>
    </location>
</feature>
<dbReference type="PANTHER" id="PTHR11038">
    <property type="entry name" value="MITOCHONDRIAL IMPORT INNER MEMBRANE TRANSLOCASE SUBUNIT TIM10"/>
    <property type="match status" value="1"/>
</dbReference>
<dbReference type="InterPro" id="IPR004217">
    <property type="entry name" value="Tim10-like"/>
</dbReference>
<protein>
    <recommendedName>
        <fullName evidence="9">Mitochondrial import inner membrane translocase subunit</fullName>
    </recommendedName>
</protein>
<dbReference type="FunCoup" id="A0A2R5GT20">
    <property type="interactions" value="326"/>
</dbReference>
<dbReference type="PANTHER" id="PTHR11038:SF16">
    <property type="entry name" value="MITOCHONDRIAL IMPORT INNER MEMBRANE TRANSLOCASE SUBUNIT TIM10"/>
    <property type="match status" value="1"/>
</dbReference>
<dbReference type="Pfam" id="PF02953">
    <property type="entry name" value="zf-Tim10_DDP"/>
    <property type="match status" value="1"/>
</dbReference>
<name>A0A2R5GT20_9STRA</name>
<dbReference type="GO" id="GO:0005743">
    <property type="term" value="C:mitochondrial inner membrane"/>
    <property type="evidence" value="ECO:0007669"/>
    <property type="project" value="UniProtKB-SubCell"/>
</dbReference>
<keyword evidence="6 9" id="KW-0811">Translocation</keyword>
<keyword evidence="4" id="KW-0862">Zinc</keyword>
<comment type="function">
    <text evidence="9">Mitochondrial intermembrane chaperone that participates in the import and insertion of some multi-pass transmembrane proteins into the mitochondrial inner membrane. Also required for the transfer of beta-barrel precursors from the TOM complex to the sorting and assembly machinery (SAM complex) of the outer membrane. Acts as a chaperone-like protein that protects the hydrophobic precursors from aggregation and guide them through the mitochondrial intermembrane space.</text>
</comment>
<evidence type="ECO:0000256" key="6">
    <source>
        <dbReference type="ARBA" id="ARBA00023010"/>
    </source>
</evidence>
<keyword evidence="9" id="KW-0999">Mitochondrion inner membrane</keyword>
<dbReference type="SUPFAM" id="SSF144122">
    <property type="entry name" value="Tim10-like"/>
    <property type="match status" value="1"/>
</dbReference>
<dbReference type="InParanoid" id="A0A2R5GT20"/>
<dbReference type="InterPro" id="IPR035427">
    <property type="entry name" value="Tim10-like_dom_sf"/>
</dbReference>
<keyword evidence="9" id="KW-0143">Chaperone</keyword>
<dbReference type="AlphaFoldDB" id="A0A2R5GT20"/>
<comment type="similarity">
    <text evidence="1 9">Belongs to the small Tim family.</text>
</comment>
<dbReference type="GO" id="GO:0046872">
    <property type="term" value="F:metal ion binding"/>
    <property type="evidence" value="ECO:0007669"/>
    <property type="project" value="UniProtKB-KW"/>
</dbReference>
<evidence type="ECO:0000313" key="12">
    <source>
        <dbReference type="Proteomes" id="UP000241890"/>
    </source>
</evidence>
<keyword evidence="2 9" id="KW-0813">Transport</keyword>
<keyword evidence="12" id="KW-1185">Reference proteome</keyword>
<evidence type="ECO:0000256" key="8">
    <source>
        <dbReference type="ARBA" id="ARBA00023157"/>
    </source>
</evidence>
<sequence length="106" mass="11776">MSAFGLGGGGFGGRGQEHPQLKAAKIQAEGATDLYNRMADMCFEKCIGKYQEAELNVGEMSCTDRCVSKFMESYKKVGDKLQEFQQMEQAKMQQTQQAQQMMGGMQ</sequence>
<dbReference type="Gene3D" id="1.10.287.810">
    <property type="entry name" value="Mitochondrial import inner membrane translocase subunit tim13 like domains"/>
    <property type="match status" value="1"/>
</dbReference>
<comment type="subcellular location">
    <subcellularLocation>
        <location evidence="9">Mitochondrion inner membrane</location>
        <topology evidence="9">Peripheral membrane protein</topology>
        <orientation evidence="9">Intermembrane side</orientation>
    </subcellularLocation>
</comment>
<organism evidence="11 12">
    <name type="scientific">Hondaea fermentalgiana</name>
    <dbReference type="NCBI Taxonomy" id="2315210"/>
    <lineage>
        <taxon>Eukaryota</taxon>
        <taxon>Sar</taxon>
        <taxon>Stramenopiles</taxon>
        <taxon>Bigyra</taxon>
        <taxon>Labyrinthulomycetes</taxon>
        <taxon>Thraustochytrida</taxon>
        <taxon>Thraustochytriidae</taxon>
        <taxon>Hondaea</taxon>
    </lineage>
</organism>
<dbReference type="GO" id="GO:0045039">
    <property type="term" value="P:protein insertion into mitochondrial inner membrane"/>
    <property type="evidence" value="ECO:0007669"/>
    <property type="project" value="UniProtKB-ARBA"/>
</dbReference>
<reference evidence="11 12" key="1">
    <citation type="submission" date="2017-12" db="EMBL/GenBank/DDBJ databases">
        <title>Sequencing, de novo assembly and annotation of complete genome of a new Thraustochytrid species, strain FCC1311.</title>
        <authorList>
            <person name="Sedici K."/>
            <person name="Godart F."/>
            <person name="Aiese Cigliano R."/>
            <person name="Sanseverino W."/>
            <person name="Barakat M."/>
            <person name="Ortet P."/>
            <person name="Marechal E."/>
            <person name="Cagnac O."/>
            <person name="Amato A."/>
        </authorList>
    </citation>
    <scope>NUCLEOTIDE SEQUENCE [LARGE SCALE GENOMIC DNA]</scope>
</reference>
<evidence type="ECO:0000256" key="1">
    <source>
        <dbReference type="ARBA" id="ARBA00006720"/>
    </source>
</evidence>
<dbReference type="GO" id="GO:0015031">
    <property type="term" value="P:protein transport"/>
    <property type="evidence" value="ECO:0007669"/>
    <property type="project" value="UniProtKB-KW"/>
</dbReference>
<evidence type="ECO:0000256" key="3">
    <source>
        <dbReference type="ARBA" id="ARBA00022723"/>
    </source>
</evidence>
<evidence type="ECO:0000256" key="9">
    <source>
        <dbReference type="RuleBase" id="RU367043"/>
    </source>
</evidence>
<gene>
    <name evidence="11" type="ORF">FCC1311_099582</name>
</gene>
<proteinExistence type="inferred from homology"/>
<keyword evidence="8 9" id="KW-1015">Disulfide bond</keyword>
<keyword evidence="7 9" id="KW-0496">Mitochondrion</keyword>
<keyword evidence="3" id="KW-0479">Metal-binding</keyword>
<keyword evidence="9" id="KW-0472">Membrane</keyword>
<evidence type="ECO:0000256" key="5">
    <source>
        <dbReference type="ARBA" id="ARBA00022927"/>
    </source>
</evidence>
<evidence type="ECO:0000256" key="4">
    <source>
        <dbReference type="ARBA" id="ARBA00022833"/>
    </source>
</evidence>
<dbReference type="EMBL" id="BEYU01000166">
    <property type="protein sequence ID" value="GBG33735.1"/>
    <property type="molecule type" value="Genomic_DNA"/>
</dbReference>
<comment type="domain">
    <text evidence="9">The twin CX3C motif contains 4 conserved Cys residues that form 2 disulfide bonds in the mitochondrial intermembrane space.</text>
</comment>
<dbReference type="Proteomes" id="UP000241890">
    <property type="component" value="Unassembled WGS sequence"/>
</dbReference>
<evidence type="ECO:0000256" key="7">
    <source>
        <dbReference type="ARBA" id="ARBA00023128"/>
    </source>
</evidence>
<keyword evidence="5 9" id="KW-0653">Protein transport</keyword>
<evidence type="ECO:0000313" key="11">
    <source>
        <dbReference type="EMBL" id="GBG33735.1"/>
    </source>
</evidence>
<dbReference type="OrthoDB" id="274922at2759"/>
<evidence type="ECO:0000256" key="2">
    <source>
        <dbReference type="ARBA" id="ARBA00022448"/>
    </source>
</evidence>
<accession>A0A2R5GT20</accession>
<comment type="subunit">
    <text evidence="9">Heterohexamer.</text>
</comment>
<evidence type="ECO:0000259" key="10">
    <source>
        <dbReference type="Pfam" id="PF02953"/>
    </source>
</evidence>
<comment type="caution">
    <text evidence="11">The sequence shown here is derived from an EMBL/GenBank/DDBJ whole genome shotgun (WGS) entry which is preliminary data.</text>
</comment>